<dbReference type="GO" id="GO:0006412">
    <property type="term" value="P:translation"/>
    <property type="evidence" value="ECO:0007669"/>
    <property type="project" value="TreeGrafter"/>
</dbReference>
<dbReference type="Pfam" id="PF17674">
    <property type="entry name" value="HHH_9"/>
    <property type="match status" value="1"/>
</dbReference>
<dbReference type="Pfam" id="PF09371">
    <property type="entry name" value="Tex_N"/>
    <property type="match status" value="1"/>
</dbReference>
<dbReference type="Gene3D" id="1.10.150.310">
    <property type="entry name" value="Tex RuvX-like domain-like"/>
    <property type="match status" value="1"/>
</dbReference>
<dbReference type="CDD" id="cd05685">
    <property type="entry name" value="S1_Tex"/>
    <property type="match status" value="1"/>
</dbReference>
<dbReference type="SMART" id="SM00316">
    <property type="entry name" value="S1"/>
    <property type="match status" value="1"/>
</dbReference>
<dbReference type="GO" id="GO:0003735">
    <property type="term" value="F:structural constituent of ribosome"/>
    <property type="evidence" value="ECO:0007669"/>
    <property type="project" value="TreeGrafter"/>
</dbReference>
<dbReference type="InterPro" id="IPR055179">
    <property type="entry name" value="Tex-like_central_region"/>
</dbReference>
<dbReference type="Gene3D" id="1.10.10.650">
    <property type="entry name" value="RuvA domain 2-like"/>
    <property type="match status" value="1"/>
</dbReference>
<keyword evidence="2" id="KW-0687">Ribonucleoprotein</keyword>
<accession>A0A0R3K302</accession>
<dbReference type="Gene3D" id="2.40.50.140">
    <property type="entry name" value="Nucleic acid-binding proteins"/>
    <property type="match status" value="1"/>
</dbReference>
<comment type="caution">
    <text evidence="2">The sequence shown here is derived from an EMBL/GenBank/DDBJ whole genome shotgun (WGS) entry which is preliminary data.</text>
</comment>
<dbReference type="InterPro" id="IPR003029">
    <property type="entry name" value="S1_domain"/>
</dbReference>
<dbReference type="InterPro" id="IPR050437">
    <property type="entry name" value="Ribos_protein_bS1-like"/>
</dbReference>
<dbReference type="Gene3D" id="3.30.420.140">
    <property type="entry name" value="YqgF/RNase H-like domain"/>
    <property type="match status" value="1"/>
</dbReference>
<dbReference type="PANTHER" id="PTHR10724:SF10">
    <property type="entry name" value="S1 RNA-BINDING DOMAIN-CONTAINING PROTEIN 1"/>
    <property type="match status" value="1"/>
</dbReference>
<dbReference type="SUPFAM" id="SSF158832">
    <property type="entry name" value="Tex N-terminal region-like"/>
    <property type="match status" value="1"/>
</dbReference>
<dbReference type="InterPro" id="IPR006641">
    <property type="entry name" value="YqgF/RNaseH-like_dom"/>
</dbReference>
<dbReference type="GO" id="GO:0003729">
    <property type="term" value="F:mRNA binding"/>
    <property type="evidence" value="ECO:0007669"/>
    <property type="project" value="TreeGrafter"/>
</dbReference>
<dbReference type="GO" id="GO:0006139">
    <property type="term" value="P:nucleobase-containing compound metabolic process"/>
    <property type="evidence" value="ECO:0007669"/>
    <property type="project" value="InterPro"/>
</dbReference>
<dbReference type="Pfam" id="PF16921">
    <property type="entry name" value="Tex_YqgF"/>
    <property type="match status" value="1"/>
</dbReference>
<dbReference type="GO" id="GO:0005737">
    <property type="term" value="C:cytoplasm"/>
    <property type="evidence" value="ECO:0007669"/>
    <property type="project" value="UniProtKB-ARBA"/>
</dbReference>
<dbReference type="InterPro" id="IPR037027">
    <property type="entry name" value="YqgF/RNaseH-like_dom_sf"/>
</dbReference>
<dbReference type="Pfam" id="PF00575">
    <property type="entry name" value="S1"/>
    <property type="match status" value="1"/>
</dbReference>
<dbReference type="Proteomes" id="UP000052015">
    <property type="component" value="Unassembled WGS sequence"/>
</dbReference>
<dbReference type="Pfam" id="PF22706">
    <property type="entry name" value="Tex_central_region"/>
    <property type="match status" value="1"/>
</dbReference>
<dbReference type="InterPro" id="IPR010994">
    <property type="entry name" value="RuvA_2-like"/>
</dbReference>
<dbReference type="InterPro" id="IPR018974">
    <property type="entry name" value="Tex-like_N"/>
</dbReference>
<dbReference type="FunFam" id="1.10.10.650:FF:000001">
    <property type="entry name" value="S1 RNA-binding domain 1"/>
    <property type="match status" value="1"/>
</dbReference>
<name>A0A0R3K302_CALMK</name>
<evidence type="ECO:0000313" key="3">
    <source>
        <dbReference type="Proteomes" id="UP000052015"/>
    </source>
</evidence>
<protein>
    <submittedName>
        <fullName evidence="2">30S ribosomal protein S1</fullName>
    </submittedName>
</protein>
<evidence type="ECO:0000259" key="1">
    <source>
        <dbReference type="PROSITE" id="PS50126"/>
    </source>
</evidence>
<dbReference type="InterPro" id="IPR012337">
    <property type="entry name" value="RNaseH-like_sf"/>
</dbReference>
<dbReference type="InterPro" id="IPR032639">
    <property type="entry name" value="Tex_YqgF"/>
</dbReference>
<dbReference type="PROSITE" id="PS50126">
    <property type="entry name" value="S1"/>
    <property type="match status" value="1"/>
</dbReference>
<dbReference type="GO" id="GO:0005840">
    <property type="term" value="C:ribosome"/>
    <property type="evidence" value="ECO:0007669"/>
    <property type="project" value="UniProtKB-KW"/>
</dbReference>
<dbReference type="Pfam" id="PF12836">
    <property type="entry name" value="HHH_3"/>
    <property type="match status" value="1"/>
</dbReference>
<dbReference type="SUPFAM" id="SSF47781">
    <property type="entry name" value="RuvA domain 2-like"/>
    <property type="match status" value="2"/>
</dbReference>
<dbReference type="SMART" id="SM00732">
    <property type="entry name" value="YqgFc"/>
    <property type="match status" value="1"/>
</dbReference>
<keyword evidence="2" id="KW-0689">Ribosomal protein</keyword>
<dbReference type="InterPro" id="IPR041692">
    <property type="entry name" value="HHH_9"/>
</dbReference>
<proteinExistence type="predicted"/>
<dbReference type="SUPFAM" id="SSF53098">
    <property type="entry name" value="Ribonuclease H-like"/>
    <property type="match status" value="1"/>
</dbReference>
<organism evidence="2 3">
    <name type="scientific">Caloramator mitchellensis</name>
    <dbReference type="NCBI Taxonomy" id="908809"/>
    <lineage>
        <taxon>Bacteria</taxon>
        <taxon>Bacillati</taxon>
        <taxon>Bacillota</taxon>
        <taxon>Clostridia</taxon>
        <taxon>Eubacteriales</taxon>
        <taxon>Clostridiaceae</taxon>
        <taxon>Caloramator</taxon>
    </lineage>
</organism>
<evidence type="ECO:0000313" key="2">
    <source>
        <dbReference type="EMBL" id="KRQ87708.1"/>
    </source>
</evidence>
<dbReference type="InterPro" id="IPR012340">
    <property type="entry name" value="NA-bd_OB-fold"/>
</dbReference>
<gene>
    <name evidence="2" type="primary">rpsA</name>
    <name evidence="2" type="ORF">ABG79_00510</name>
</gene>
<dbReference type="InterPro" id="IPR044146">
    <property type="entry name" value="S1_Tex"/>
</dbReference>
<dbReference type="SUPFAM" id="SSF50249">
    <property type="entry name" value="Nucleic acid-binding proteins"/>
    <property type="match status" value="1"/>
</dbReference>
<dbReference type="STRING" id="908809.ABG79_00510"/>
<feature type="domain" description="S1 motif" evidence="1">
    <location>
        <begin position="647"/>
        <end position="716"/>
    </location>
</feature>
<dbReference type="Gene3D" id="1.10.3500.10">
    <property type="entry name" value="Tex N-terminal region-like"/>
    <property type="match status" value="1"/>
</dbReference>
<dbReference type="PATRIC" id="fig|908809.3.peg.514"/>
<dbReference type="FunFam" id="2.40.50.140:FF:000051">
    <property type="entry name" value="RNA-binding transcriptional accessory protein"/>
    <property type="match status" value="1"/>
</dbReference>
<dbReference type="PANTHER" id="PTHR10724">
    <property type="entry name" value="30S RIBOSOMAL PROTEIN S1"/>
    <property type="match status" value="1"/>
</dbReference>
<dbReference type="FunFam" id="3.30.420.140:FF:000001">
    <property type="entry name" value="RNA-binding transcriptional accessory protein"/>
    <property type="match status" value="1"/>
</dbReference>
<sequence length="719" mass="81178">MDIISILARELNIRENQVKNTVELIDEGNTIPFIARYRKEVTGGLDDVTLRQLFDRLNYLRNLFSKKEEVKRLIDEQGKLTDEIVKAIDEANTITEVDDIYRPFRPKKRTRATIAKERGLEPLANIILEQNYEGAIYDIAKQFVDAEKEVATVEDAISGALDIIAEEISDNAEFRKYIRNITFKEGIILTKALKEETSPYEMYYDYKEPVKSILPHRVLAINRGEKEEFLSVKIEAPVERIISFLENKLIKREYEKEYIQRTVKDSYQRLISSSIEREIRNELTEKAEEQAIKVFAANLKNLLMQSPVKGKVVLGFDPGFRTGCKVAVVDETGKLLDTATVYSTAPQNDIEGSKKVLKQLIYKHDVDIISLGNGTASRESEIFISELIKEIQDEKGKKIYYVVVSEAGASVYSASELASKEFPDINVSLRGAISIARRLQDPLAELVKIDPKSIGVGQYQHDVSQKRLDDTLKGVVEDVVNSVGVDLNTASVSLLSYVSGINSAIAKNIVEYREQNGKFKDRREILKVKRLGEKAFVQCAGFLRIPESSNPLDNTAVHPESYDVCKSFLERLNLSLDDVKNRKLENLDALVERNGGVEKIADEIGCGIPTLMDIIKEIKKPGRDPREELPPPIFMSTVMEMEHLKPGMILKGTVRNVADFGVFVDIGVHQDGLVHKSELANFYVKHPMEVAKVGDIVDVKVLDVDLKRKRIALSMKDLK</sequence>
<dbReference type="InterPro" id="IPR023319">
    <property type="entry name" value="Tex-like_HTH_dom_sf"/>
</dbReference>
<keyword evidence="3" id="KW-1185">Reference proteome</keyword>
<dbReference type="EMBL" id="LKHP01000002">
    <property type="protein sequence ID" value="KRQ87708.1"/>
    <property type="molecule type" value="Genomic_DNA"/>
</dbReference>
<dbReference type="AlphaFoldDB" id="A0A0R3K302"/>
<dbReference type="InterPro" id="IPR023323">
    <property type="entry name" value="Tex-like_dom_sf"/>
</dbReference>
<reference evidence="2 3" key="1">
    <citation type="submission" date="2015-09" db="EMBL/GenBank/DDBJ databases">
        <title>Draft genome sequence of a Caloramator mitchellensis, a moderate thermophile from the Great Artesian Basin of Australia.</title>
        <authorList>
            <person name="Patel B.K."/>
        </authorList>
    </citation>
    <scope>NUCLEOTIDE SEQUENCE [LARGE SCALE GENOMIC DNA]</scope>
    <source>
        <strain evidence="2 3">VF08</strain>
    </source>
</reference>
<dbReference type="FunFam" id="1.10.150.310:FF:000001">
    <property type="entry name" value="RNA-binding transcriptional accessory protein"/>
    <property type="match status" value="1"/>
</dbReference>